<organism evidence="2">
    <name type="scientific">marine sediment metagenome</name>
    <dbReference type="NCBI Taxonomy" id="412755"/>
    <lineage>
        <taxon>unclassified sequences</taxon>
        <taxon>metagenomes</taxon>
        <taxon>ecological metagenomes</taxon>
    </lineage>
</organism>
<feature type="transmembrane region" description="Helical" evidence="1">
    <location>
        <begin position="12"/>
        <end position="35"/>
    </location>
</feature>
<proteinExistence type="predicted"/>
<protein>
    <submittedName>
        <fullName evidence="2">Uncharacterized protein</fullName>
    </submittedName>
</protein>
<evidence type="ECO:0000313" key="2">
    <source>
        <dbReference type="EMBL" id="GAG42518.1"/>
    </source>
</evidence>
<comment type="caution">
    <text evidence="2">The sequence shown here is derived from an EMBL/GenBank/DDBJ whole genome shotgun (WGS) entry which is preliminary data.</text>
</comment>
<name>X0Y194_9ZZZZ</name>
<keyword evidence="1" id="KW-0812">Transmembrane</keyword>
<evidence type="ECO:0000256" key="1">
    <source>
        <dbReference type="SAM" id="Phobius"/>
    </source>
</evidence>
<gene>
    <name evidence="2" type="ORF">S01H1_81335</name>
</gene>
<dbReference type="AlphaFoldDB" id="X0Y194"/>
<sequence length="62" mass="6919">MSESRIYARNLAANWTAHGANMVVLFFLSPFIVHTLGKVEYGIWGLLSVLTGYMGIFDLGIR</sequence>
<feature type="transmembrane region" description="Helical" evidence="1">
    <location>
        <begin position="41"/>
        <end position="61"/>
    </location>
</feature>
<feature type="non-terminal residue" evidence="2">
    <location>
        <position position="62"/>
    </location>
</feature>
<dbReference type="EMBL" id="BARS01055029">
    <property type="protein sequence ID" value="GAG42518.1"/>
    <property type="molecule type" value="Genomic_DNA"/>
</dbReference>
<accession>X0Y194</accession>
<keyword evidence="1" id="KW-1133">Transmembrane helix</keyword>
<keyword evidence="1" id="KW-0472">Membrane</keyword>
<reference evidence="2" key="1">
    <citation type="journal article" date="2014" name="Front. Microbiol.">
        <title>High frequency of phylogenetically diverse reductive dehalogenase-homologous genes in deep subseafloor sedimentary metagenomes.</title>
        <authorList>
            <person name="Kawai M."/>
            <person name="Futagami T."/>
            <person name="Toyoda A."/>
            <person name="Takaki Y."/>
            <person name="Nishi S."/>
            <person name="Hori S."/>
            <person name="Arai W."/>
            <person name="Tsubouchi T."/>
            <person name="Morono Y."/>
            <person name="Uchiyama I."/>
            <person name="Ito T."/>
            <person name="Fujiyama A."/>
            <person name="Inagaki F."/>
            <person name="Takami H."/>
        </authorList>
    </citation>
    <scope>NUCLEOTIDE SEQUENCE</scope>
    <source>
        <strain evidence="2">Expedition CK06-06</strain>
    </source>
</reference>